<keyword evidence="3" id="KW-1185">Reference proteome</keyword>
<dbReference type="RefSeq" id="WP_062145890.1">
    <property type="nucleotide sequence ID" value="NZ_KQ947985.1"/>
</dbReference>
<reference evidence="2 3" key="1">
    <citation type="submission" date="2015-10" db="EMBL/GenBank/DDBJ databases">
        <title>Draft genome sequence of Streptomyces curacoi DSM 40107, type strain for the species Streptomyces curacoi.</title>
        <authorList>
            <person name="Ruckert C."/>
            <person name="Winkler A."/>
            <person name="Kalinowski J."/>
            <person name="Kampfer P."/>
            <person name="Glaeser S."/>
        </authorList>
    </citation>
    <scope>NUCLEOTIDE SEQUENCE [LARGE SCALE GENOMIC DNA]</scope>
    <source>
        <strain evidence="2 3">DSM 40107</strain>
    </source>
</reference>
<dbReference type="AlphaFoldDB" id="A0A117PI88"/>
<dbReference type="PANTHER" id="PTHR33495">
    <property type="entry name" value="ANTI-SIGMA FACTOR ANTAGONIST TM_1081-RELATED-RELATED"/>
    <property type="match status" value="1"/>
</dbReference>
<feature type="domain" description="STAS" evidence="1">
    <location>
        <begin position="19"/>
        <end position="117"/>
    </location>
</feature>
<sequence>MCPHSDLPDPPELYDECRVVRPRGELDLTTAPAFARTLAEARAGAGRLFLIVDLSDVTFMDCSALDALCAAWADCRARHGWVRVVRGPASAWMVLGASGLLGRFPRYATAQDAWHGTRSRPGSE</sequence>
<dbReference type="GO" id="GO:0043856">
    <property type="term" value="F:anti-sigma factor antagonist activity"/>
    <property type="evidence" value="ECO:0007669"/>
    <property type="project" value="TreeGrafter"/>
</dbReference>
<dbReference type="PROSITE" id="PS50801">
    <property type="entry name" value="STAS"/>
    <property type="match status" value="1"/>
</dbReference>
<evidence type="ECO:0000259" key="1">
    <source>
        <dbReference type="PROSITE" id="PS50801"/>
    </source>
</evidence>
<dbReference type="InterPro" id="IPR002645">
    <property type="entry name" value="STAS_dom"/>
</dbReference>
<dbReference type="EMBL" id="LMWJ01000004">
    <property type="protein sequence ID" value="KUM80098.1"/>
    <property type="molecule type" value="Genomic_DNA"/>
</dbReference>
<dbReference type="Proteomes" id="UP000054024">
    <property type="component" value="Unassembled WGS sequence"/>
</dbReference>
<dbReference type="OrthoDB" id="4206535at2"/>
<dbReference type="CDD" id="cd07043">
    <property type="entry name" value="STAS_anti-anti-sigma_factors"/>
    <property type="match status" value="1"/>
</dbReference>
<evidence type="ECO:0000313" key="2">
    <source>
        <dbReference type="EMBL" id="KUM80098.1"/>
    </source>
</evidence>
<dbReference type="Pfam" id="PF01740">
    <property type="entry name" value="STAS"/>
    <property type="match status" value="1"/>
</dbReference>
<dbReference type="Gene3D" id="3.30.750.24">
    <property type="entry name" value="STAS domain"/>
    <property type="match status" value="1"/>
</dbReference>
<gene>
    <name evidence="2" type="ORF">AQI70_07985</name>
</gene>
<name>A0A117PI88_9ACTN</name>
<dbReference type="STRING" id="146536.AQI70_07985"/>
<organism evidence="2 3">
    <name type="scientific">Streptomyces curacoi</name>
    <dbReference type="NCBI Taxonomy" id="146536"/>
    <lineage>
        <taxon>Bacteria</taxon>
        <taxon>Bacillati</taxon>
        <taxon>Actinomycetota</taxon>
        <taxon>Actinomycetes</taxon>
        <taxon>Kitasatosporales</taxon>
        <taxon>Streptomycetaceae</taxon>
        <taxon>Streptomyces</taxon>
    </lineage>
</organism>
<evidence type="ECO:0000313" key="3">
    <source>
        <dbReference type="Proteomes" id="UP000054024"/>
    </source>
</evidence>
<dbReference type="InterPro" id="IPR036513">
    <property type="entry name" value="STAS_dom_sf"/>
</dbReference>
<comment type="caution">
    <text evidence="2">The sequence shown here is derived from an EMBL/GenBank/DDBJ whole genome shotgun (WGS) entry which is preliminary data.</text>
</comment>
<dbReference type="SUPFAM" id="SSF52091">
    <property type="entry name" value="SpoIIaa-like"/>
    <property type="match status" value="1"/>
</dbReference>
<dbReference type="PANTHER" id="PTHR33495:SF2">
    <property type="entry name" value="ANTI-SIGMA FACTOR ANTAGONIST TM_1081-RELATED"/>
    <property type="match status" value="1"/>
</dbReference>
<accession>A0A117PI88</accession>
<protein>
    <submittedName>
        <fullName evidence="2">ABC transporter</fullName>
    </submittedName>
</protein>
<proteinExistence type="predicted"/>